<accession>A0A7J7LCE8</accession>
<dbReference type="FunFam" id="1.10.8.870:FF:000004">
    <property type="entry name" value="Glycerol-3-phosphate dehydrogenase"/>
    <property type="match status" value="1"/>
</dbReference>
<gene>
    <name evidence="12" type="ORF">GIB67_000267</name>
</gene>
<evidence type="ECO:0000256" key="10">
    <source>
        <dbReference type="ARBA" id="ARBA00023128"/>
    </source>
</evidence>
<proteinExistence type="inferred from homology"/>
<dbReference type="Gene3D" id="3.50.50.60">
    <property type="entry name" value="FAD/NAD(P)-binding domain"/>
    <property type="match status" value="1"/>
</dbReference>
<reference evidence="12 13" key="1">
    <citation type="journal article" date="2020" name="IScience">
        <title>Genome Sequencing of the Endangered Kingdonia uniflora (Circaeasteraceae, Ranunculales) Reveals Potential Mechanisms of Evolutionary Specialization.</title>
        <authorList>
            <person name="Sun Y."/>
            <person name="Deng T."/>
            <person name="Zhang A."/>
            <person name="Moore M.J."/>
            <person name="Landis J.B."/>
            <person name="Lin N."/>
            <person name="Zhang H."/>
            <person name="Zhang X."/>
            <person name="Huang J."/>
            <person name="Zhang X."/>
            <person name="Sun H."/>
            <person name="Wang H."/>
        </authorList>
    </citation>
    <scope>NUCLEOTIDE SEQUENCE [LARGE SCALE GENOMIC DNA]</scope>
    <source>
        <strain evidence="12">TB1705</strain>
        <tissue evidence="12">Leaf</tissue>
    </source>
</reference>
<evidence type="ECO:0000256" key="6">
    <source>
        <dbReference type="ARBA" id="ARBA00022630"/>
    </source>
</evidence>
<dbReference type="AlphaFoldDB" id="A0A7J7LCE8"/>
<dbReference type="GO" id="GO:0006072">
    <property type="term" value="P:glycerol-3-phosphate metabolic process"/>
    <property type="evidence" value="ECO:0007669"/>
    <property type="project" value="InterPro"/>
</dbReference>
<evidence type="ECO:0000313" key="12">
    <source>
        <dbReference type="EMBL" id="KAF6140219.1"/>
    </source>
</evidence>
<dbReference type="InterPro" id="IPR031656">
    <property type="entry name" value="DAO_C"/>
</dbReference>
<sequence>MSRMISVRRTDVLSAWSGIRPLAIDPNAKSTESISRDHVVCEDYPGLITITGGKWTTYRRCKSCKAHDGFKGVAFFKEIATRFQVLRSLRLVLFMAEDAVDAAIKSGKLSPSGGCMTNKLQIVGGHEFDPASFTVLAQQYVRMKKTHGGKVVPGVMDSAAAKHLAHAYGSLAERVAAIAQNENLGKRLAHGYPYLEAEVAYCARNEYCESAVDFIARRSRLAFLDTDAAGRALPRVIQILAVEHKWDKYRQKQEMQKAKEFLETFKSSKNAQFHDGKHTGKVVNKIVADLIEVYCLKLHNMVA</sequence>
<dbReference type="PANTHER" id="PTHR11985:SF15">
    <property type="entry name" value="GLYCEROL-3-PHOSPHATE DEHYDROGENASE, MITOCHONDRIAL"/>
    <property type="match status" value="1"/>
</dbReference>
<dbReference type="PANTHER" id="PTHR11985">
    <property type="entry name" value="GLYCEROL-3-PHOSPHATE DEHYDROGENASE"/>
    <property type="match status" value="1"/>
</dbReference>
<keyword evidence="7" id="KW-0274">FAD</keyword>
<keyword evidence="13" id="KW-1185">Reference proteome</keyword>
<dbReference type="EC" id="1.1.5.3" evidence="5"/>
<keyword evidence="6" id="KW-0285">Flavoprotein</keyword>
<dbReference type="GO" id="GO:0004368">
    <property type="term" value="F:glycerol-3-phosphate dehydrogenase (quinone) activity"/>
    <property type="evidence" value="ECO:0007669"/>
    <property type="project" value="UniProtKB-EC"/>
</dbReference>
<dbReference type="InterPro" id="IPR038299">
    <property type="entry name" value="DAO_C_sf"/>
</dbReference>
<evidence type="ECO:0000256" key="8">
    <source>
        <dbReference type="ARBA" id="ARBA00022946"/>
    </source>
</evidence>
<keyword evidence="9" id="KW-0560">Oxidoreductase</keyword>
<evidence type="ECO:0000256" key="5">
    <source>
        <dbReference type="ARBA" id="ARBA00013029"/>
    </source>
</evidence>
<comment type="pathway">
    <text evidence="3">Polyol metabolism; glycerol degradation via glycerol kinase pathway; glycerone phosphate from sn-glycerol 3-phosphate (anaerobic route): step 1/1.</text>
</comment>
<dbReference type="InterPro" id="IPR036188">
    <property type="entry name" value="FAD/NAD-bd_sf"/>
</dbReference>
<comment type="similarity">
    <text evidence="4">Belongs to the FAD-dependent glycerol-3-phosphate dehydrogenase family.</text>
</comment>
<dbReference type="Gene3D" id="1.10.8.870">
    <property type="entry name" value="Alpha-glycerophosphate oxidase, cap domain"/>
    <property type="match status" value="1"/>
</dbReference>
<dbReference type="Pfam" id="PF16901">
    <property type="entry name" value="DAO_C"/>
    <property type="match status" value="1"/>
</dbReference>
<keyword evidence="8" id="KW-0809">Transit peptide</keyword>
<evidence type="ECO:0000259" key="11">
    <source>
        <dbReference type="Pfam" id="PF16901"/>
    </source>
</evidence>
<organism evidence="12 13">
    <name type="scientific">Kingdonia uniflora</name>
    <dbReference type="NCBI Taxonomy" id="39325"/>
    <lineage>
        <taxon>Eukaryota</taxon>
        <taxon>Viridiplantae</taxon>
        <taxon>Streptophyta</taxon>
        <taxon>Embryophyta</taxon>
        <taxon>Tracheophyta</taxon>
        <taxon>Spermatophyta</taxon>
        <taxon>Magnoliopsida</taxon>
        <taxon>Ranunculales</taxon>
        <taxon>Circaeasteraceae</taxon>
        <taxon>Kingdonia</taxon>
    </lineage>
</organism>
<comment type="caution">
    <text evidence="12">The sequence shown here is derived from an EMBL/GenBank/DDBJ whole genome shotgun (WGS) entry which is preliminary data.</text>
</comment>
<dbReference type="InterPro" id="IPR000447">
    <property type="entry name" value="G3P_DH_FAD-dep"/>
</dbReference>
<name>A0A7J7LCE8_9MAGN</name>
<dbReference type="GO" id="GO:0005739">
    <property type="term" value="C:mitochondrion"/>
    <property type="evidence" value="ECO:0007669"/>
    <property type="project" value="UniProtKB-SubCell"/>
</dbReference>
<dbReference type="EMBL" id="JACGCM010002394">
    <property type="protein sequence ID" value="KAF6140219.1"/>
    <property type="molecule type" value="Genomic_DNA"/>
</dbReference>
<evidence type="ECO:0000256" key="9">
    <source>
        <dbReference type="ARBA" id="ARBA00023002"/>
    </source>
</evidence>
<feature type="domain" description="Alpha-glycerophosphate oxidase C-terminal" evidence="11">
    <location>
        <begin position="115"/>
        <end position="250"/>
    </location>
</feature>
<dbReference type="OrthoDB" id="264015at2759"/>
<dbReference type="Proteomes" id="UP000541444">
    <property type="component" value="Unassembled WGS sequence"/>
</dbReference>
<evidence type="ECO:0000256" key="4">
    <source>
        <dbReference type="ARBA" id="ARBA00007330"/>
    </source>
</evidence>
<evidence type="ECO:0000256" key="1">
    <source>
        <dbReference type="ARBA" id="ARBA00001974"/>
    </source>
</evidence>
<protein>
    <recommendedName>
        <fullName evidence="5">glycerol-3-phosphate dehydrogenase</fullName>
        <ecNumber evidence="5">1.1.5.3</ecNumber>
    </recommendedName>
</protein>
<evidence type="ECO:0000256" key="3">
    <source>
        <dbReference type="ARBA" id="ARBA00005157"/>
    </source>
</evidence>
<comment type="cofactor">
    <cofactor evidence="1">
        <name>FAD</name>
        <dbReference type="ChEBI" id="CHEBI:57692"/>
    </cofactor>
</comment>
<evidence type="ECO:0000313" key="13">
    <source>
        <dbReference type="Proteomes" id="UP000541444"/>
    </source>
</evidence>
<evidence type="ECO:0000256" key="2">
    <source>
        <dbReference type="ARBA" id="ARBA00004173"/>
    </source>
</evidence>
<evidence type="ECO:0000256" key="7">
    <source>
        <dbReference type="ARBA" id="ARBA00022827"/>
    </source>
</evidence>
<keyword evidence="10" id="KW-0496">Mitochondrion</keyword>
<comment type="subcellular location">
    <subcellularLocation>
        <location evidence="2">Mitochondrion</location>
    </subcellularLocation>
</comment>